<feature type="compositionally biased region" description="Polar residues" evidence="1">
    <location>
        <begin position="19"/>
        <end position="38"/>
    </location>
</feature>
<keyword evidence="2" id="KW-1133">Transmembrane helix</keyword>
<evidence type="ECO:0000313" key="4">
    <source>
        <dbReference type="Proteomes" id="UP000235388"/>
    </source>
</evidence>
<evidence type="ECO:0000313" key="3">
    <source>
        <dbReference type="EMBL" id="PLW08009.1"/>
    </source>
</evidence>
<evidence type="ECO:0000256" key="1">
    <source>
        <dbReference type="SAM" id="MobiDB-lite"/>
    </source>
</evidence>
<feature type="compositionally biased region" description="Basic residues" evidence="1">
    <location>
        <begin position="46"/>
        <end position="60"/>
    </location>
</feature>
<keyword evidence="2" id="KW-0812">Transmembrane</keyword>
<proteinExistence type="predicted"/>
<protein>
    <submittedName>
        <fullName evidence="3">Uncharacterized protein</fullName>
    </submittedName>
</protein>
<comment type="caution">
    <text evidence="3">The sequence shown here is derived from an EMBL/GenBank/DDBJ whole genome shotgun (WGS) entry which is preliminary data.</text>
</comment>
<dbReference type="AlphaFoldDB" id="A0A2N5S451"/>
<feature type="compositionally biased region" description="Low complexity" evidence="1">
    <location>
        <begin position="475"/>
        <end position="484"/>
    </location>
</feature>
<keyword evidence="2" id="KW-0472">Membrane</keyword>
<dbReference type="EMBL" id="PGCJ01001188">
    <property type="protein sequence ID" value="PLW08009.1"/>
    <property type="molecule type" value="Genomic_DNA"/>
</dbReference>
<feature type="compositionally biased region" description="Polar residues" evidence="1">
    <location>
        <begin position="496"/>
        <end position="506"/>
    </location>
</feature>
<feature type="transmembrane region" description="Helical" evidence="2">
    <location>
        <begin position="93"/>
        <end position="113"/>
    </location>
</feature>
<dbReference type="Proteomes" id="UP000235388">
    <property type="component" value="Unassembled WGS sequence"/>
</dbReference>
<reference evidence="3 4" key="1">
    <citation type="submission" date="2017-11" db="EMBL/GenBank/DDBJ databases">
        <title>De novo assembly and phasing of dikaryotic genomes from two isolates of Puccinia coronata f. sp. avenae, the causal agent of oat crown rust.</title>
        <authorList>
            <person name="Miller M.E."/>
            <person name="Zhang Y."/>
            <person name="Omidvar V."/>
            <person name="Sperschneider J."/>
            <person name="Schwessinger B."/>
            <person name="Raley C."/>
            <person name="Palmer J.M."/>
            <person name="Garnica D."/>
            <person name="Upadhyaya N."/>
            <person name="Rathjen J."/>
            <person name="Taylor J.M."/>
            <person name="Park R.F."/>
            <person name="Dodds P.N."/>
            <person name="Hirsch C.D."/>
            <person name="Kianian S.F."/>
            <person name="Figueroa M."/>
        </authorList>
    </citation>
    <scope>NUCLEOTIDE SEQUENCE [LARGE SCALE GENOMIC DNA]</scope>
    <source>
        <strain evidence="3">12NC29</strain>
    </source>
</reference>
<keyword evidence="4" id="KW-1185">Reference proteome</keyword>
<feature type="region of interest" description="Disordered" evidence="1">
    <location>
        <begin position="472"/>
        <end position="506"/>
    </location>
</feature>
<name>A0A2N5S451_9BASI</name>
<organism evidence="3 4">
    <name type="scientific">Puccinia coronata f. sp. avenae</name>
    <dbReference type="NCBI Taxonomy" id="200324"/>
    <lineage>
        <taxon>Eukaryota</taxon>
        <taxon>Fungi</taxon>
        <taxon>Dikarya</taxon>
        <taxon>Basidiomycota</taxon>
        <taxon>Pucciniomycotina</taxon>
        <taxon>Pucciniomycetes</taxon>
        <taxon>Pucciniales</taxon>
        <taxon>Pucciniaceae</taxon>
        <taxon>Puccinia</taxon>
    </lineage>
</organism>
<accession>A0A2N5S451</accession>
<evidence type="ECO:0000256" key="2">
    <source>
        <dbReference type="SAM" id="Phobius"/>
    </source>
</evidence>
<feature type="compositionally biased region" description="Basic and acidic residues" evidence="1">
    <location>
        <begin position="1"/>
        <end position="17"/>
    </location>
</feature>
<feature type="transmembrane region" description="Helical" evidence="2">
    <location>
        <begin position="125"/>
        <end position="148"/>
    </location>
</feature>
<gene>
    <name evidence="3" type="ORF">PCANC_24859</name>
</gene>
<dbReference type="OrthoDB" id="2526823at2759"/>
<sequence>MTEREQQPQDQSEREQTSDSELQQQVTPKTTSNLLNNIKSKNTNTGKRKNKKKGEKKQKKREHDRENDNNNNHAEGEEDTTGNRRDSHFIHSFCISLKTILAFLVNNVFLFPIRYTIASLLTHTLASITALVLLLSVLYLLGISLSAFFLSYMTLPHNPLGLLASSLSTLTTPIVYLYCTTLHGPFCGQQHGHAGDMLSPEEAQERIAQLARTVTGTAQKAADIFDSVVQLSDPSHLGLHQAEILELSFAIRWSSDLADKDLLSHSLSELSDLSRDLKDQLINLNGQGLNTFSFIAYEFSRLGDLIDWVQSGEKKYTSETISKNLDILFRHLSSALNDLLQTIEGLIPLASRSTNLGIKLSERLHQEHYQLENKKTSKGLWNKLRDLTSFSGHQLNRDLALTSESIKNLKITWFKLEEIRTDLLTYRNNVANFKASFTGWHLADHQLSPEDELFSMRQVIAQFQLTINQVKSHSRSSSSSSSSSDTESPLLKKNSRLLSETKSASS</sequence>
<feature type="region of interest" description="Disordered" evidence="1">
    <location>
        <begin position="1"/>
        <end position="82"/>
    </location>
</feature>
<feature type="transmembrane region" description="Helical" evidence="2">
    <location>
        <begin position="160"/>
        <end position="178"/>
    </location>
</feature>